<dbReference type="AlphaFoldDB" id="A0A5B8C208"/>
<dbReference type="Proteomes" id="UP000314616">
    <property type="component" value="Chromosome"/>
</dbReference>
<accession>A0A5B8C208</accession>
<evidence type="ECO:0000313" key="2">
    <source>
        <dbReference type="Proteomes" id="UP000314616"/>
    </source>
</evidence>
<proteinExistence type="predicted"/>
<organism evidence="1 2">
    <name type="scientific">Georgenia yuyongxinii</name>
    <dbReference type="NCBI Taxonomy" id="2589797"/>
    <lineage>
        <taxon>Bacteria</taxon>
        <taxon>Bacillati</taxon>
        <taxon>Actinomycetota</taxon>
        <taxon>Actinomycetes</taxon>
        <taxon>Micrococcales</taxon>
        <taxon>Bogoriellaceae</taxon>
        <taxon>Georgenia</taxon>
    </lineage>
</organism>
<name>A0A5B8C208_9MICO</name>
<dbReference type="EMBL" id="CP040915">
    <property type="protein sequence ID" value="QDC24368.1"/>
    <property type="molecule type" value="Genomic_DNA"/>
</dbReference>
<evidence type="ECO:0000313" key="1">
    <source>
        <dbReference type="EMBL" id="QDC24368.1"/>
    </source>
</evidence>
<dbReference type="RefSeq" id="WP_139927810.1">
    <property type="nucleotide sequence ID" value="NZ_CP040915.1"/>
</dbReference>
<sequence>MSIVPMPLHSRWVADQRGDGRGLRISSHPEAGVVVLSIWRDDECVATTRLQPAEAAQLAAGLAESLAQLATPPSAQQVC</sequence>
<dbReference type="KEGG" id="gyu:FE374_06780"/>
<reference evidence="1 2" key="1">
    <citation type="submission" date="2019-05" db="EMBL/GenBank/DDBJ databases">
        <title>Georgenia *** sp. nov., and Georgenia *** sp. nov., isolated from the intestinal contents of plateau pika (Ochotona curzoniae) in the Qinghai-Tibet plateau of China.</title>
        <authorList>
            <person name="Tian Z."/>
        </authorList>
    </citation>
    <scope>NUCLEOTIDE SEQUENCE [LARGE SCALE GENOMIC DNA]</scope>
    <source>
        <strain evidence="1 2">Z443</strain>
    </source>
</reference>
<gene>
    <name evidence="1" type="ORF">FE374_06780</name>
</gene>
<protein>
    <submittedName>
        <fullName evidence="1">Uncharacterized protein</fullName>
    </submittedName>
</protein>
<dbReference type="OrthoDB" id="5193143at2"/>